<dbReference type="AlphaFoldDB" id="A0A059KSJ8"/>
<evidence type="ECO:0000313" key="4">
    <source>
        <dbReference type="Proteomes" id="UP000026714"/>
    </source>
</evidence>
<protein>
    <submittedName>
        <fullName evidence="3">Alkaline phosphatase-like protein</fullName>
    </submittedName>
</protein>
<keyword evidence="1" id="KW-0732">Signal</keyword>
<dbReference type="InterPro" id="IPR052956">
    <property type="entry name" value="Mesenchyme-surface_protein"/>
</dbReference>
<dbReference type="EMBL" id="AZRA01000007">
    <property type="protein sequence ID" value="KDB54063.1"/>
    <property type="molecule type" value="Genomic_DNA"/>
</dbReference>
<dbReference type="InterPro" id="IPR011044">
    <property type="entry name" value="Quino_amine_DH_bsu"/>
</dbReference>
<feature type="chain" id="PRO_5001576195" evidence="1">
    <location>
        <begin position="24"/>
        <end position="782"/>
    </location>
</feature>
<dbReference type="PANTHER" id="PTHR46928">
    <property type="entry name" value="MESENCHYME-SPECIFIC CELL SURFACE GLYCOPROTEIN"/>
    <property type="match status" value="1"/>
</dbReference>
<name>A0A059KSJ8_9BURK</name>
<dbReference type="SUPFAM" id="SSF50969">
    <property type="entry name" value="YVTN repeat-like/Quinoprotein amine dehydrogenase"/>
    <property type="match status" value="1"/>
</dbReference>
<gene>
    <name evidence="3" type="ORF">X805_02860</name>
</gene>
<accession>A0A059KSJ8</accession>
<dbReference type="PROSITE" id="PS51257">
    <property type="entry name" value="PROKAR_LIPOPROTEIN"/>
    <property type="match status" value="1"/>
</dbReference>
<comment type="caution">
    <text evidence="3">The sequence shown here is derived from an EMBL/GenBank/DDBJ whole genome shotgun (WGS) entry which is preliminary data.</text>
</comment>
<dbReference type="PANTHER" id="PTHR46928:SF1">
    <property type="entry name" value="MESENCHYME-SPECIFIC CELL SURFACE GLYCOPROTEIN"/>
    <property type="match status" value="1"/>
</dbReference>
<dbReference type="PATRIC" id="fig|1286631.3.peg.281"/>
<organism evidence="3 4">
    <name type="scientific">Sphaerotilus natans subsp. natans DSM 6575</name>
    <dbReference type="NCBI Taxonomy" id="1286631"/>
    <lineage>
        <taxon>Bacteria</taxon>
        <taxon>Pseudomonadati</taxon>
        <taxon>Pseudomonadota</taxon>
        <taxon>Betaproteobacteria</taxon>
        <taxon>Burkholderiales</taxon>
        <taxon>Sphaerotilaceae</taxon>
        <taxon>Sphaerotilus</taxon>
    </lineage>
</organism>
<evidence type="ECO:0000256" key="1">
    <source>
        <dbReference type="SAM" id="SignalP"/>
    </source>
</evidence>
<dbReference type="InterPro" id="IPR015943">
    <property type="entry name" value="WD40/YVTN_repeat-like_dom_sf"/>
</dbReference>
<evidence type="ECO:0000259" key="2">
    <source>
        <dbReference type="Pfam" id="PF13449"/>
    </source>
</evidence>
<dbReference type="Gene3D" id="2.130.10.10">
    <property type="entry name" value="YVTN repeat-like/Quinoprotein amine dehydrogenase"/>
    <property type="match status" value="1"/>
</dbReference>
<reference evidence="3 4" key="1">
    <citation type="journal article" date="2014" name="FEMS Microbiol. Ecol.">
        <title>Sphaerotilus natans encrusted with nanoball-shaped Fe(III) oxide minerals formed by nitrate-reducing mixotrophic Fe(II) oxidation.</title>
        <authorList>
            <person name="Park S."/>
            <person name="Kim D.H."/>
            <person name="Lee J.H."/>
            <person name="Hur H.G."/>
        </authorList>
    </citation>
    <scope>NUCLEOTIDE SEQUENCE [LARGE SCALE GENOMIC DNA]</scope>
    <source>
        <strain evidence="3 4">DSM 6575</strain>
    </source>
</reference>
<sequence length="782" mass="82198">MSFPRLRQTAIALAVSMMVGLSACGGGSDDPAPTTPVVAASVPDTSMHFNRVATFTVCAQVGASCESATPVNAEIVAASSDGMTLIYTSGLSQQIGFVDITDPAAPVGLGALALGGEPTSVAVVGAHALVAVNTSASFTAPSGKLVVVHIATRTKVAELDLGGQPDSVAVSKDGRYAAIAIENERDESVNGGAIPQLPAGRLAIIDLVGAPTAWTRRDVALTGLAALYGTDPEPEYVSINEDNIAVVTLQENNHIALVDLATGQVRGHFSAGSVTLSDVDLTDERPNLIQFNQTQADRLREPDGVTWVSKTRFATANEGDLNGGSRGFTVFNTDGSVAFDAGMDLEYRLARIGHTNDRRNDAKGNEPENVAFGRFGSTDYLFVASERSSVVAVYDMSQPTAPVYKQALPGALSPEGLLTIPSRGLLISASEIDDRSLPARAALNIYAYQKAAPAYPTIQSADRADGKPMPWAALSGMAAAASGNTVYAVDDSFFRANRIFTVDVGVTPAVIRSELRITDANDVLKTFGATLPAAKDNQAFDQTDVAVMINADKTVNLDPEGISLASAGGFWIASEGAGSKTAYETGRNITSANLLLRVSATGVIQEVVTLPDAVNALQARYGFEGVAESNGKLVVPIQRAWLGETMPRIAVYDLTAKTWQFHFYPLDPATSPNGGWVGLSEITALGNNRFLVVERDNQNGPDARIKRLYRIDLTGAVDGGTLTKTLVRDLMPDLRATKGPVLEKIEGLAVLASGEVLFVTDNDGVNDSSGETQLVRLGKILN</sequence>
<dbReference type="eggNOG" id="COG4222">
    <property type="taxonomic scope" value="Bacteria"/>
</dbReference>
<feature type="signal peptide" evidence="1">
    <location>
        <begin position="1"/>
        <end position="23"/>
    </location>
</feature>
<feature type="domain" description="Phytase-like" evidence="2">
    <location>
        <begin position="470"/>
        <end position="763"/>
    </location>
</feature>
<evidence type="ECO:0000313" key="3">
    <source>
        <dbReference type="EMBL" id="KDB54063.1"/>
    </source>
</evidence>
<dbReference type="Proteomes" id="UP000026714">
    <property type="component" value="Unassembled WGS sequence"/>
</dbReference>
<proteinExistence type="predicted"/>
<dbReference type="STRING" id="34103.SAMN05421778_104114"/>
<dbReference type="InterPro" id="IPR027372">
    <property type="entry name" value="Phytase-like_dom"/>
</dbReference>
<keyword evidence="4" id="KW-1185">Reference proteome</keyword>
<dbReference type="RefSeq" id="WP_037477431.1">
    <property type="nucleotide sequence ID" value="NZ_AZRA01000007.1"/>
</dbReference>
<dbReference type="Pfam" id="PF13449">
    <property type="entry name" value="Phytase-like"/>
    <property type="match status" value="1"/>
</dbReference>
<dbReference type="SUPFAM" id="SSF75011">
    <property type="entry name" value="3-carboxy-cis,cis-mucoante lactonizing enzyme"/>
    <property type="match status" value="1"/>
</dbReference>